<dbReference type="PANTHER" id="PTHR10728">
    <property type="entry name" value="CYTOSOLIC PHOSPHOLIPASE A2"/>
    <property type="match status" value="1"/>
</dbReference>
<feature type="domain" description="PNPLA" evidence="2">
    <location>
        <begin position="10"/>
        <end position="222"/>
    </location>
</feature>
<dbReference type="InterPro" id="IPR002641">
    <property type="entry name" value="PNPLA_dom"/>
</dbReference>
<dbReference type="Proteomes" id="UP001175147">
    <property type="component" value="Unassembled WGS sequence"/>
</dbReference>
<keyword evidence="1" id="KW-0443">Lipid metabolism</keyword>
<dbReference type="Pfam" id="PF01734">
    <property type="entry name" value="Patatin"/>
    <property type="match status" value="1"/>
</dbReference>
<evidence type="ECO:0000313" key="3">
    <source>
        <dbReference type="EMBL" id="MDO7020657.1"/>
    </source>
</evidence>
<evidence type="ECO:0000256" key="1">
    <source>
        <dbReference type="ARBA" id="ARBA00023098"/>
    </source>
</evidence>
<name>A0ABT8YZM3_9SPIR</name>
<organism evidence="3 4">
    <name type="scientific">Brachyspira innocens</name>
    <dbReference type="NCBI Taxonomy" id="13264"/>
    <lineage>
        <taxon>Bacteria</taxon>
        <taxon>Pseudomonadati</taxon>
        <taxon>Spirochaetota</taxon>
        <taxon>Spirochaetia</taxon>
        <taxon>Brachyspirales</taxon>
        <taxon>Brachyspiraceae</taxon>
        <taxon>Brachyspira</taxon>
    </lineage>
</organism>
<dbReference type="InterPro" id="IPR016035">
    <property type="entry name" value="Acyl_Trfase/lysoPLipase"/>
</dbReference>
<proteinExistence type="predicted"/>
<evidence type="ECO:0000259" key="2">
    <source>
        <dbReference type="Pfam" id="PF01734"/>
    </source>
</evidence>
<dbReference type="RefSeq" id="WP_304384388.1">
    <property type="nucleotide sequence ID" value="NZ_JAUPBL010000009.1"/>
</dbReference>
<comment type="caution">
    <text evidence="3">The sequence shown here is derived from an EMBL/GenBank/DDBJ whole genome shotgun (WGS) entry which is preliminary data.</text>
</comment>
<dbReference type="PANTHER" id="PTHR10728:SF40">
    <property type="entry name" value="PATATIN FAMILY PROTEIN"/>
    <property type="match status" value="1"/>
</dbReference>
<dbReference type="EMBL" id="JAUPBM010000088">
    <property type="protein sequence ID" value="MDO7020657.1"/>
    <property type="molecule type" value="Genomic_DNA"/>
</dbReference>
<gene>
    <name evidence="3" type="ORF">Q5M86_07715</name>
</gene>
<reference evidence="3" key="1">
    <citation type="submission" date="2023-07" db="EMBL/GenBank/DDBJ databases">
        <title>Mucosal microbiota of week-old chicken and adult hens.</title>
        <authorList>
            <person name="Volf J."/>
            <person name="Karasova D."/>
            <person name="Crhanova M."/>
            <person name="Faldynova M."/>
            <person name="Prikrylova H."/>
            <person name="Zeman M."/>
            <person name="Babak V."/>
            <person name="Rajova J."/>
            <person name="Rychlik I."/>
        </authorList>
    </citation>
    <scope>NUCLEOTIDE SEQUENCE</scope>
    <source>
        <strain evidence="3">ET902</strain>
    </source>
</reference>
<dbReference type="Gene3D" id="3.40.1090.10">
    <property type="entry name" value="Cytosolic phospholipase A2 catalytic domain"/>
    <property type="match status" value="1"/>
</dbReference>
<protein>
    <submittedName>
        <fullName evidence="3">Patatin-like phospholipase family protein</fullName>
    </submittedName>
</protein>
<evidence type="ECO:0000313" key="4">
    <source>
        <dbReference type="Proteomes" id="UP001175147"/>
    </source>
</evidence>
<dbReference type="SUPFAM" id="SSF52151">
    <property type="entry name" value="FabD/lysophospholipase-like"/>
    <property type="match status" value="1"/>
</dbReference>
<accession>A0ABT8YZM3</accession>
<sequence>MLLNDKKIGIALSGGGIRAAIFHFGVLKWLAEENALENIEHISTVSGASICIALLYSFNNNKFPSSKEYNKVLEKIKETIIKNDIQKKLIYTTLSKQIHNFFNKPKILSDIMKKYWKITGKFSDLEKIPRWSVNATTIETGKRFAFSQKHIGDYKLGYIKDLNYDISMAVAISAAFPFLIGNQYFKIECKEWVDHEDNPIKNIPKSIHLWDGGVYDNLGLEAIYKMDKGGYCKDDLNFLIVANAALPFNFNYKMKRFDIKRILDISMSQVNILRIRSYIDFINRNKNGLYINIGNHASVILKKSKIAKLEKEKMIKSCDTKENCMKVKNYKTTLFSPTRKYFDIILRHGYETAKCCYYGYF</sequence>
<keyword evidence="4" id="KW-1185">Reference proteome</keyword>